<name>A0A8X6TRR7_NEPPI</name>
<evidence type="ECO:0000313" key="2">
    <source>
        <dbReference type="Proteomes" id="UP000887013"/>
    </source>
</evidence>
<evidence type="ECO:0000313" key="1">
    <source>
        <dbReference type="EMBL" id="GFT37276.1"/>
    </source>
</evidence>
<sequence>MNAAENPIRFVDFARRAVKVNRAEWNLLSFRVELIRRLDSVLNRRVRITPSLEIALRASFGSIGAKRFPADCSKFAKVTRSVKIHSTWRASAEMVLSFVYKTFREKSMNYRRWRYQ</sequence>
<gene>
    <name evidence="1" type="ORF">NPIL_421731</name>
</gene>
<dbReference type="AlphaFoldDB" id="A0A8X6TRR7"/>
<dbReference type="EMBL" id="BMAW01014055">
    <property type="protein sequence ID" value="GFT37276.1"/>
    <property type="molecule type" value="Genomic_DNA"/>
</dbReference>
<protein>
    <submittedName>
        <fullName evidence="1">Uncharacterized protein</fullName>
    </submittedName>
</protein>
<proteinExistence type="predicted"/>
<reference evidence="1" key="1">
    <citation type="submission" date="2020-08" db="EMBL/GenBank/DDBJ databases">
        <title>Multicomponent nature underlies the extraordinary mechanical properties of spider dragline silk.</title>
        <authorList>
            <person name="Kono N."/>
            <person name="Nakamura H."/>
            <person name="Mori M."/>
            <person name="Yoshida Y."/>
            <person name="Ohtoshi R."/>
            <person name="Malay A.D."/>
            <person name="Moran D.A.P."/>
            <person name="Tomita M."/>
            <person name="Numata K."/>
            <person name="Arakawa K."/>
        </authorList>
    </citation>
    <scope>NUCLEOTIDE SEQUENCE</scope>
</reference>
<accession>A0A8X6TRR7</accession>
<organism evidence="1 2">
    <name type="scientific">Nephila pilipes</name>
    <name type="common">Giant wood spider</name>
    <name type="synonym">Nephila maculata</name>
    <dbReference type="NCBI Taxonomy" id="299642"/>
    <lineage>
        <taxon>Eukaryota</taxon>
        <taxon>Metazoa</taxon>
        <taxon>Ecdysozoa</taxon>
        <taxon>Arthropoda</taxon>
        <taxon>Chelicerata</taxon>
        <taxon>Arachnida</taxon>
        <taxon>Araneae</taxon>
        <taxon>Araneomorphae</taxon>
        <taxon>Entelegynae</taxon>
        <taxon>Araneoidea</taxon>
        <taxon>Nephilidae</taxon>
        <taxon>Nephila</taxon>
    </lineage>
</organism>
<comment type="caution">
    <text evidence="1">The sequence shown here is derived from an EMBL/GenBank/DDBJ whole genome shotgun (WGS) entry which is preliminary data.</text>
</comment>
<dbReference type="Proteomes" id="UP000887013">
    <property type="component" value="Unassembled WGS sequence"/>
</dbReference>
<keyword evidence="2" id="KW-1185">Reference proteome</keyword>